<evidence type="ECO:0000256" key="6">
    <source>
        <dbReference type="ARBA" id="ARBA00023002"/>
    </source>
</evidence>
<dbReference type="GO" id="GO:0051536">
    <property type="term" value="F:iron-sulfur cluster binding"/>
    <property type="evidence" value="ECO:0007669"/>
    <property type="project" value="UniProtKB-KW"/>
</dbReference>
<feature type="domain" description="4Fe-4S ferredoxin-type" evidence="11">
    <location>
        <begin position="6"/>
        <end position="35"/>
    </location>
</feature>
<dbReference type="PIRSF" id="PIRSF000361">
    <property type="entry name" value="Frd-NADP+_RD"/>
    <property type="match status" value="1"/>
</dbReference>
<comment type="cofactor">
    <cofactor evidence="1">
        <name>FAD</name>
        <dbReference type="ChEBI" id="CHEBI:57692"/>
    </cofactor>
</comment>
<dbReference type="InterPro" id="IPR039261">
    <property type="entry name" value="FNR_nucleotide-bd"/>
</dbReference>
<evidence type="ECO:0000256" key="5">
    <source>
        <dbReference type="ARBA" id="ARBA00022857"/>
    </source>
</evidence>
<keyword evidence="5 9" id="KW-0521">NADP</keyword>
<dbReference type="SUPFAM" id="SSF52343">
    <property type="entry name" value="Ferredoxin reductase-like, C-terminal NADP-linked domain"/>
    <property type="match status" value="1"/>
</dbReference>
<protein>
    <submittedName>
        <fullName evidence="13">Benzoyl-CoA oxygenase</fullName>
    </submittedName>
</protein>
<dbReference type="Gene3D" id="3.30.70.20">
    <property type="match status" value="1"/>
</dbReference>
<dbReference type="PANTHER" id="PTHR43314">
    <property type="match status" value="1"/>
</dbReference>
<evidence type="ECO:0000313" key="13">
    <source>
        <dbReference type="EMBL" id="KEJ95042.1"/>
    </source>
</evidence>
<evidence type="ECO:0000256" key="8">
    <source>
        <dbReference type="ARBA" id="ARBA00023014"/>
    </source>
</evidence>
<dbReference type="InterPro" id="IPR001433">
    <property type="entry name" value="OxRdtase_FAD/NAD-bd"/>
</dbReference>
<keyword evidence="14" id="KW-1185">Reference proteome</keyword>
<feature type="binding site" evidence="10">
    <location>
        <position position="262"/>
    </location>
    <ligand>
        <name>NADP(+)</name>
        <dbReference type="ChEBI" id="CHEBI:58349"/>
    </ligand>
</feature>
<feature type="binding site" evidence="10">
    <location>
        <begin position="350"/>
        <end position="351"/>
    </location>
    <ligand>
        <name>NADP(+)</name>
        <dbReference type="ChEBI" id="CHEBI:58349"/>
    </ligand>
</feature>
<dbReference type="InterPro" id="IPR017900">
    <property type="entry name" value="4Fe4S_Fe_S_CS"/>
</dbReference>
<feature type="binding site" evidence="10">
    <location>
        <position position="389"/>
    </location>
    <ligand>
        <name>NADP(+)</name>
        <dbReference type="ChEBI" id="CHEBI:58349"/>
    </ligand>
</feature>
<dbReference type="SUPFAM" id="SSF63380">
    <property type="entry name" value="Riboflavin synthase domain-like"/>
    <property type="match status" value="1"/>
</dbReference>
<proteinExistence type="predicted"/>
<dbReference type="InterPro" id="IPR017896">
    <property type="entry name" value="4Fe4S_Fe-S-bd"/>
</dbReference>
<keyword evidence="8" id="KW-0411">Iron-sulfur</keyword>
<evidence type="ECO:0000256" key="2">
    <source>
        <dbReference type="ARBA" id="ARBA00022630"/>
    </source>
</evidence>
<dbReference type="Proteomes" id="UP000027746">
    <property type="component" value="Unassembled WGS sequence"/>
</dbReference>
<dbReference type="Gene3D" id="3.40.50.80">
    <property type="entry name" value="Nucleotide-binding domain of ferredoxin-NADP reductase (FNR) module"/>
    <property type="match status" value="1"/>
</dbReference>
<evidence type="ECO:0000256" key="9">
    <source>
        <dbReference type="PIRNR" id="PIRNR000361"/>
    </source>
</evidence>
<dbReference type="GO" id="GO:0046872">
    <property type="term" value="F:metal ion binding"/>
    <property type="evidence" value="ECO:0007669"/>
    <property type="project" value="UniProtKB-KW"/>
</dbReference>
<feature type="domain" description="FAD-binding FR-type" evidence="12">
    <location>
        <begin position="134"/>
        <end position="247"/>
    </location>
</feature>
<dbReference type="PIRSF" id="PIRSF501177">
    <property type="entry name" value="BoxA"/>
    <property type="match status" value="1"/>
</dbReference>
<evidence type="ECO:0000256" key="3">
    <source>
        <dbReference type="ARBA" id="ARBA00022723"/>
    </source>
</evidence>
<feature type="binding site" evidence="10">
    <location>
        <position position="195"/>
    </location>
    <ligand>
        <name>NADP(+)</name>
        <dbReference type="ChEBI" id="CHEBI:58349"/>
    </ligand>
</feature>
<gene>
    <name evidence="13" type="ORF">SUH3_23350</name>
</gene>
<keyword evidence="2 9" id="KW-0285">Flavoprotein</keyword>
<comment type="caution">
    <text evidence="13">The sequence shown here is derived from an EMBL/GenBank/DDBJ whole genome shotgun (WGS) entry which is preliminary data.</text>
</comment>
<dbReference type="PROSITE" id="PS00198">
    <property type="entry name" value="4FE4S_FER_1"/>
    <property type="match status" value="1"/>
</dbReference>
<keyword evidence="6 9" id="KW-0560">Oxidoreductase</keyword>
<dbReference type="PROSITE" id="PS51379">
    <property type="entry name" value="4FE4S_FER_2"/>
    <property type="match status" value="2"/>
</dbReference>
<dbReference type="AlphaFoldDB" id="A0A073JBF7"/>
<dbReference type="RefSeq" id="WP_037927947.1">
    <property type="nucleotide sequence ID" value="NZ_CP054599.1"/>
</dbReference>
<dbReference type="NCBIfam" id="TIGR03224">
    <property type="entry name" value="benzo_boxA"/>
    <property type="match status" value="1"/>
</dbReference>
<evidence type="ECO:0000259" key="11">
    <source>
        <dbReference type="PROSITE" id="PS51379"/>
    </source>
</evidence>
<dbReference type="InterPro" id="IPR001709">
    <property type="entry name" value="Flavoprot_Pyr_Nucl_cyt_Rdtase"/>
</dbReference>
<evidence type="ECO:0000256" key="1">
    <source>
        <dbReference type="ARBA" id="ARBA00001974"/>
    </source>
</evidence>
<dbReference type="GeneID" id="68868685"/>
<reference evidence="13 14" key="1">
    <citation type="submission" date="2014-01" db="EMBL/GenBank/DDBJ databases">
        <title>Sulfitobacter sp. H3 (MCCC 1A00686) Genome Sequencing.</title>
        <authorList>
            <person name="Lai Q."/>
            <person name="Hong Z."/>
        </authorList>
    </citation>
    <scope>NUCLEOTIDE SEQUENCE [LARGE SCALE GENOMIC DNA]</scope>
    <source>
        <strain evidence="13 14">H3</strain>
    </source>
</reference>
<dbReference type="Gene3D" id="2.40.30.10">
    <property type="entry name" value="Translation factors"/>
    <property type="match status" value="1"/>
</dbReference>
<keyword evidence="3" id="KW-0479">Metal-binding</keyword>
<dbReference type="InterPro" id="IPR015701">
    <property type="entry name" value="FNR"/>
</dbReference>
<dbReference type="PROSITE" id="PS51384">
    <property type="entry name" value="FAD_FR"/>
    <property type="match status" value="1"/>
</dbReference>
<dbReference type="InterPro" id="IPR017927">
    <property type="entry name" value="FAD-bd_FR_type"/>
</dbReference>
<dbReference type="SUPFAM" id="SSF54862">
    <property type="entry name" value="4Fe-4S ferredoxins"/>
    <property type="match status" value="1"/>
</dbReference>
<keyword evidence="4 9" id="KW-0274">FAD</keyword>
<accession>A0A073JBF7</accession>
<feature type="binding site" evidence="10">
    <location>
        <position position="321"/>
    </location>
    <ligand>
        <name>NADP(+)</name>
        <dbReference type="ChEBI" id="CHEBI:58349"/>
    </ligand>
</feature>
<feature type="binding site" evidence="10">
    <location>
        <begin position="316"/>
        <end position="317"/>
    </location>
    <ligand>
        <name>NADP(+)</name>
        <dbReference type="ChEBI" id="CHEBI:58349"/>
    </ligand>
</feature>
<dbReference type="InterPro" id="IPR017938">
    <property type="entry name" value="Riboflavin_synthase-like_b-brl"/>
</dbReference>
<feature type="domain" description="4Fe-4S ferredoxin-type" evidence="11">
    <location>
        <begin position="37"/>
        <end position="64"/>
    </location>
</feature>
<organism evidence="13 14">
    <name type="scientific">Pseudosulfitobacter pseudonitzschiae</name>
    <dbReference type="NCBI Taxonomy" id="1402135"/>
    <lineage>
        <taxon>Bacteria</taxon>
        <taxon>Pseudomonadati</taxon>
        <taxon>Pseudomonadota</taxon>
        <taxon>Alphaproteobacteria</taxon>
        <taxon>Rhodobacterales</taxon>
        <taxon>Roseobacteraceae</taxon>
        <taxon>Pseudosulfitobacter</taxon>
    </lineage>
</organism>
<evidence type="ECO:0000313" key="14">
    <source>
        <dbReference type="Proteomes" id="UP000027746"/>
    </source>
</evidence>
<evidence type="ECO:0000256" key="10">
    <source>
        <dbReference type="PIRSR" id="PIRSR000361-1"/>
    </source>
</evidence>
<dbReference type="InterPro" id="IPR017634">
    <property type="entry name" value="Benzoyl_CoA_Oase_BoxA"/>
</dbReference>
<dbReference type="Pfam" id="PF00175">
    <property type="entry name" value="NAD_binding_1"/>
    <property type="match status" value="1"/>
</dbReference>
<evidence type="ECO:0000259" key="12">
    <source>
        <dbReference type="PROSITE" id="PS51384"/>
    </source>
</evidence>
<sequence>MNQPLKQHLIDPEICIRCYTCEMTCPVGAIEHDDNNVVVDVDKCNFCMDCIPVCPTGSIDEWRVVDVPYTLEQQYEFDELPDQQEIETAAPAEGDDAVAAPIAALLAEAHQGAGGKARAPVSAAKAAINMYNLGKPARMTVQGNYRLTDDPDHDVRHIILDPGALPFPVLEGQSVGIIPPGTDADGKAHLPRLYSISSPRDGERAGYHNISLTVKREAQGLASNYLCDLAQGDSVDVTGPFGATFLMPNDTKARLLMICTGTGSAPMRAFTMQRQRSGATAQMTMFFGARTPDSLPYFGPLKKVPEAQMKQHLVFSRTGNKEYVQDRMIAEEEAVADLLADENTYIYICGLKGMEEGVERAMTSIAESIGQQWTALRDVMREEGRYHVETY</sequence>
<dbReference type="GO" id="GO:0016491">
    <property type="term" value="F:oxidoreductase activity"/>
    <property type="evidence" value="ECO:0007669"/>
    <property type="project" value="UniProtKB-KW"/>
</dbReference>
<keyword evidence="7" id="KW-0408">Iron</keyword>
<dbReference type="PRINTS" id="PR00371">
    <property type="entry name" value="FPNCR"/>
</dbReference>
<dbReference type="Pfam" id="PF13237">
    <property type="entry name" value="Fer4_10"/>
    <property type="match status" value="1"/>
</dbReference>
<feature type="binding site" evidence="10">
    <location>
        <position position="215"/>
    </location>
    <ligand>
        <name>NADP(+)</name>
        <dbReference type="ChEBI" id="CHEBI:58349"/>
    </ligand>
</feature>
<name>A0A073JBF7_9RHOB</name>
<evidence type="ECO:0000256" key="7">
    <source>
        <dbReference type="ARBA" id="ARBA00023004"/>
    </source>
</evidence>
<evidence type="ECO:0000256" key="4">
    <source>
        <dbReference type="ARBA" id="ARBA00022827"/>
    </source>
</evidence>
<dbReference type="OrthoDB" id="9806195at2"/>
<dbReference type="EMBL" id="JAMD01000008">
    <property type="protein sequence ID" value="KEJ95042.1"/>
    <property type="molecule type" value="Genomic_DNA"/>
</dbReference>